<evidence type="ECO:0000259" key="3">
    <source>
        <dbReference type="PROSITE" id="PS50041"/>
    </source>
</evidence>
<organism evidence="4 5">
    <name type="scientific">Merluccius polli</name>
    <name type="common">Benguela hake</name>
    <name type="synonym">Merluccius cadenati</name>
    <dbReference type="NCBI Taxonomy" id="89951"/>
    <lineage>
        <taxon>Eukaryota</taxon>
        <taxon>Metazoa</taxon>
        <taxon>Chordata</taxon>
        <taxon>Craniata</taxon>
        <taxon>Vertebrata</taxon>
        <taxon>Euteleostomi</taxon>
        <taxon>Actinopterygii</taxon>
        <taxon>Neopterygii</taxon>
        <taxon>Teleostei</taxon>
        <taxon>Neoteleostei</taxon>
        <taxon>Acanthomorphata</taxon>
        <taxon>Zeiogadaria</taxon>
        <taxon>Gadariae</taxon>
        <taxon>Gadiformes</taxon>
        <taxon>Gadoidei</taxon>
        <taxon>Merlucciidae</taxon>
        <taxon>Merluccius</taxon>
    </lineage>
</organism>
<dbReference type="SUPFAM" id="SSF56436">
    <property type="entry name" value="C-type lectin-like"/>
    <property type="match status" value="2"/>
</dbReference>
<dbReference type="Pfam" id="PF00059">
    <property type="entry name" value="Lectin_C"/>
    <property type="match status" value="1"/>
</dbReference>
<dbReference type="AlphaFoldDB" id="A0AA47P1I6"/>
<gene>
    <name evidence="4" type="primary">LECG_7</name>
    <name evidence="4" type="ORF">N1851_016109</name>
</gene>
<dbReference type="GO" id="GO:0005886">
    <property type="term" value="C:plasma membrane"/>
    <property type="evidence" value="ECO:0007669"/>
    <property type="project" value="UniProtKB-SubCell"/>
</dbReference>
<dbReference type="Proteomes" id="UP001174136">
    <property type="component" value="Unassembled WGS sequence"/>
</dbReference>
<dbReference type="GO" id="GO:0030246">
    <property type="term" value="F:carbohydrate binding"/>
    <property type="evidence" value="ECO:0007669"/>
    <property type="project" value="UniProtKB-KW"/>
</dbReference>
<comment type="subcellular location">
    <subcellularLocation>
        <location evidence="1">Cell membrane</location>
        <topology evidence="1">Single-pass type II membrane protein</topology>
    </subcellularLocation>
</comment>
<dbReference type="InterPro" id="IPR016187">
    <property type="entry name" value="CTDL_fold"/>
</dbReference>
<dbReference type="PANTHER" id="PTHR45710">
    <property type="entry name" value="C-TYPE LECTIN DOMAIN-CONTAINING PROTEIN 180"/>
    <property type="match status" value="1"/>
</dbReference>
<dbReference type="PROSITE" id="PS50041">
    <property type="entry name" value="C_TYPE_LECTIN_2"/>
    <property type="match status" value="1"/>
</dbReference>
<evidence type="ECO:0000256" key="1">
    <source>
        <dbReference type="ARBA" id="ARBA00004401"/>
    </source>
</evidence>
<dbReference type="CDD" id="cd03590">
    <property type="entry name" value="CLECT_DC-SIGN_like"/>
    <property type="match status" value="1"/>
</dbReference>
<accession>A0AA47P1I6</accession>
<keyword evidence="5" id="KW-1185">Reference proteome</keyword>
<dbReference type="Gene3D" id="3.10.100.10">
    <property type="entry name" value="Mannose-Binding Protein A, subunit A"/>
    <property type="match status" value="1"/>
</dbReference>
<feature type="domain" description="C-type lectin" evidence="3">
    <location>
        <begin position="84"/>
        <end position="193"/>
    </location>
</feature>
<evidence type="ECO:0000256" key="2">
    <source>
        <dbReference type="ARBA" id="ARBA00022734"/>
    </source>
</evidence>
<dbReference type="EMBL" id="JAOPHQ010002905">
    <property type="protein sequence ID" value="KAK0144995.1"/>
    <property type="molecule type" value="Genomic_DNA"/>
</dbReference>
<evidence type="ECO:0000313" key="5">
    <source>
        <dbReference type="Proteomes" id="UP001174136"/>
    </source>
</evidence>
<dbReference type="InterPro" id="IPR033989">
    <property type="entry name" value="CD209-like_CTLD"/>
</dbReference>
<protein>
    <submittedName>
        <fullName evidence="4">CD209 antigen</fullName>
    </submittedName>
</protein>
<dbReference type="InterPro" id="IPR001304">
    <property type="entry name" value="C-type_lectin-like"/>
</dbReference>
<keyword evidence="2" id="KW-0430">Lectin</keyword>
<dbReference type="InterPro" id="IPR016186">
    <property type="entry name" value="C-type_lectin-like/link_sf"/>
</dbReference>
<evidence type="ECO:0000313" key="4">
    <source>
        <dbReference type="EMBL" id="KAK0144995.1"/>
    </source>
</evidence>
<sequence length="264" mass="30728">MIQLVIQLVIEMVIEIVIETVIEIVIELVIEIVIELKTPQGGPMDTIHELDSGLTEENGNKSFVSNVTVKREYGESTQQSWLYFNNSFYFISSTKKNWMDSRDDCLQRNTDLLVINSREEQELTMRWHGPGTFWIGLRETKGTWEWVDGTNMTLSYWGDGEPNHIKHHEDCVEIWDHHWFDRLCGDLKLWICEKVVHLGAEPNQAVYLSVITNGISKPVSVISKVYLLHSTDELTQQGWKYFNHSFYFFSATMKTWQGSKNDCQ</sequence>
<proteinExistence type="predicted"/>
<reference evidence="4" key="1">
    <citation type="journal article" date="2023" name="Front. Mar. Sci.">
        <title>A new Merluccius polli reference genome to investigate the effects of global change in West African waters.</title>
        <authorList>
            <person name="Mateo J.L."/>
            <person name="Blanco-Fernandez C."/>
            <person name="Garcia-Vazquez E."/>
            <person name="Machado-Schiaffino G."/>
        </authorList>
    </citation>
    <scope>NUCLEOTIDE SEQUENCE</scope>
    <source>
        <strain evidence="4">C29</strain>
        <tissue evidence="4">Fin</tissue>
    </source>
</reference>
<name>A0AA47P1I6_MERPO</name>
<dbReference type="InterPro" id="IPR050828">
    <property type="entry name" value="C-type_lectin/matrix_domain"/>
</dbReference>
<dbReference type="SMART" id="SM00034">
    <property type="entry name" value="CLECT"/>
    <property type="match status" value="1"/>
</dbReference>
<comment type="caution">
    <text evidence="4">The sequence shown here is derived from an EMBL/GenBank/DDBJ whole genome shotgun (WGS) entry which is preliminary data.</text>
</comment>
<dbReference type="PANTHER" id="PTHR45710:SF8">
    <property type="entry name" value="RERATING FAMILY MEMBER 4"/>
    <property type="match status" value="1"/>
</dbReference>